<keyword evidence="4 9" id="KW-0812">Transmembrane</keyword>
<evidence type="ECO:0000256" key="3">
    <source>
        <dbReference type="ARBA" id="ARBA00005227"/>
    </source>
</evidence>
<dbReference type="AlphaFoldDB" id="Q6FTC9"/>
<proteinExistence type="inferred from homology"/>
<dbReference type="Proteomes" id="UP000002428">
    <property type="component" value="Chromosome G"/>
</dbReference>
<sequence length="704" mass="80689">MTTSRPANRMKSAVSMLLLLALVASLIKFCFWIIPSVLSAITLNYNSHGWVNPNLYKIGDHVELIVNKVESDLTQLPYAYYDLPFICPPTKEKKPLHLSLDEIFRGDRKWQSDYKLSFGIDSPCEILCARKTKKEGMIKAKELVQQGYVTQWLIDESLPAATTFISSTNHNKYYAAGFPVGYVDDRTGKTFLNNHVMLVIRYHPVSEEEFTIVGFEVYPKSVSDYHCPGANKNHDKYEIIVPEKDDELTFIPFTYSVYWREEFEVDWNHRWNYFLNNGELSNSKANQFHWMSFLNSVGIASMTTTIVSIILLKIFSKKERESRNINTSTNLGQDNEDDNDDKISGSVFVNAKTWITVGKIPYWKALICLTSMGIQFSFTILGSLIISCSLSKLHNIRFTVLTMSLICFICGAAISGYIGSRLYIEYQILKGYLRNEVNRTKVYKFSVVCGSSLPGLLMVISFSLNCIILAHDSTNALPFKTEVFLVSIYFVTCIPLSLLGGVLALNCKVDSYNTLKRITSLRRNTISRKSRSDFTKKVSLYQRLVFDIKHDSFTTFGALAGGFFSFIIIWVELQYVYKSVWLEKTSFYYYYGFLLANILILSIVTIEIAIIGCYVMLKAKNDRYLRHTWGWKSFLMGSSCAWYMELYSLYYIFFVLNMQGFSSIFISVCYSLLFNGMCGWALGSLSYLTSYMLVTQIYKVDLQI</sequence>
<reference evidence="11 12" key="1">
    <citation type="journal article" date="2004" name="Nature">
        <title>Genome evolution in yeasts.</title>
        <authorList>
            <consortium name="Genolevures"/>
            <person name="Dujon B."/>
            <person name="Sherman D."/>
            <person name="Fischer G."/>
            <person name="Durrens P."/>
            <person name="Casaregola S."/>
            <person name="Lafontaine I."/>
            <person name="de Montigny J."/>
            <person name="Marck C."/>
            <person name="Neuveglise C."/>
            <person name="Talla E."/>
            <person name="Goffard N."/>
            <person name="Frangeul L."/>
            <person name="Aigle M."/>
            <person name="Anthouard V."/>
            <person name="Babour A."/>
            <person name="Barbe V."/>
            <person name="Barnay S."/>
            <person name="Blanchin S."/>
            <person name="Beckerich J.M."/>
            <person name="Beyne E."/>
            <person name="Bleykasten C."/>
            <person name="Boisrame A."/>
            <person name="Boyer J."/>
            <person name="Cattolico L."/>
            <person name="Confanioleri F."/>
            <person name="de Daruvar A."/>
            <person name="Despons L."/>
            <person name="Fabre E."/>
            <person name="Fairhead C."/>
            <person name="Ferry-Dumazet H."/>
            <person name="Groppi A."/>
            <person name="Hantraye F."/>
            <person name="Hennequin C."/>
            <person name="Jauniaux N."/>
            <person name="Joyet P."/>
            <person name="Kachouri R."/>
            <person name="Kerrest A."/>
            <person name="Koszul R."/>
            <person name="Lemaire M."/>
            <person name="Lesur I."/>
            <person name="Ma L."/>
            <person name="Muller H."/>
            <person name="Nicaud J.M."/>
            <person name="Nikolski M."/>
            <person name="Oztas S."/>
            <person name="Ozier-Kalogeropoulos O."/>
            <person name="Pellenz S."/>
            <person name="Potier S."/>
            <person name="Richard G.F."/>
            <person name="Straub M.L."/>
            <person name="Suleau A."/>
            <person name="Swennene D."/>
            <person name="Tekaia F."/>
            <person name="Wesolowski-Louvel M."/>
            <person name="Westhof E."/>
            <person name="Wirth B."/>
            <person name="Zeniou-Meyer M."/>
            <person name="Zivanovic I."/>
            <person name="Bolotin-Fukuhara M."/>
            <person name="Thierry A."/>
            <person name="Bouchier C."/>
            <person name="Caudron B."/>
            <person name="Scarpelli C."/>
            <person name="Gaillardin C."/>
            <person name="Weissenbach J."/>
            <person name="Wincker P."/>
            <person name="Souciet J.L."/>
        </authorList>
    </citation>
    <scope>NUCLEOTIDE SEQUENCE [LARGE SCALE GENOMIC DNA]</scope>
    <source>
        <strain evidence="12">ATCC 2001 / BCRC 20586 / JCM 3761 / NBRC 0622 / NRRL Y-65 / CBS 138</strain>
    </source>
</reference>
<dbReference type="CGD" id="CAL0130282">
    <property type="gene designation" value="CAGL0G03487g"/>
</dbReference>
<evidence type="ECO:0000256" key="5">
    <source>
        <dbReference type="ARBA" id="ARBA00022729"/>
    </source>
</evidence>
<dbReference type="PANTHER" id="PTHR10766">
    <property type="entry name" value="TRANSMEMBRANE 9 SUPERFAMILY PROTEIN"/>
    <property type="match status" value="1"/>
</dbReference>
<feature type="transmembrane region" description="Helical" evidence="9">
    <location>
        <begin position="398"/>
        <end position="424"/>
    </location>
</feature>
<gene>
    <name evidence="10 11" type="ordered locus">CAGL0G03487g</name>
</gene>
<dbReference type="GO" id="GO:0006878">
    <property type="term" value="P:intracellular copper ion homeostasis"/>
    <property type="evidence" value="ECO:0007669"/>
    <property type="project" value="EnsemblFungi"/>
</dbReference>
<accession>Q6FTC9</accession>
<feature type="transmembrane region" description="Helical" evidence="9">
    <location>
        <begin position="290"/>
        <end position="315"/>
    </location>
</feature>
<dbReference type="VEuPathDB" id="FungiDB:CAGL0G03487g"/>
<keyword evidence="6 9" id="KW-1133">Transmembrane helix</keyword>
<evidence type="ECO:0000256" key="9">
    <source>
        <dbReference type="RuleBase" id="RU363079"/>
    </source>
</evidence>
<dbReference type="GO" id="GO:0001403">
    <property type="term" value="P:invasive growth in response to glucose limitation"/>
    <property type="evidence" value="ECO:0007669"/>
    <property type="project" value="EnsemblFungi"/>
</dbReference>
<dbReference type="HOGENOM" id="CLU_010714_4_0_1"/>
<dbReference type="PANTHER" id="PTHR10766:SF55">
    <property type="entry name" value="TRANSMEMBRANE 9 SUPERFAMILY MEMBER 4"/>
    <property type="match status" value="1"/>
</dbReference>
<evidence type="ECO:0000256" key="1">
    <source>
        <dbReference type="ARBA" id="ARBA00004141"/>
    </source>
</evidence>
<keyword evidence="5" id="KW-0732">Signal</keyword>
<evidence type="ECO:0000256" key="2">
    <source>
        <dbReference type="ARBA" id="ARBA00004555"/>
    </source>
</evidence>
<feature type="transmembrane region" description="Helical" evidence="9">
    <location>
        <begin position="553"/>
        <end position="577"/>
    </location>
</feature>
<evidence type="ECO:0000313" key="10">
    <source>
        <dbReference type="CGD" id="CAL0130282"/>
    </source>
</evidence>
<keyword evidence="12" id="KW-1185">Reference proteome</keyword>
<dbReference type="GO" id="GO:0072657">
    <property type="term" value="P:protein localization to membrane"/>
    <property type="evidence" value="ECO:0007669"/>
    <property type="project" value="TreeGrafter"/>
</dbReference>
<comment type="caution">
    <text evidence="9">Lacks conserved residue(s) required for the propagation of feature annotation.</text>
</comment>
<dbReference type="FunCoup" id="Q6FTC9">
    <property type="interactions" value="24"/>
</dbReference>
<dbReference type="GO" id="GO:0005794">
    <property type="term" value="C:Golgi apparatus"/>
    <property type="evidence" value="ECO:0007669"/>
    <property type="project" value="UniProtKB-SubCell"/>
</dbReference>
<dbReference type="eggNOG" id="KOG1278">
    <property type="taxonomic scope" value="Eukaryota"/>
</dbReference>
<dbReference type="GO" id="GO:0016020">
    <property type="term" value="C:membrane"/>
    <property type="evidence" value="ECO:0007669"/>
    <property type="project" value="UniProtKB-SubCell"/>
</dbReference>
<comment type="subcellular location">
    <subcellularLocation>
        <location evidence="2">Golgi apparatus</location>
    </subcellularLocation>
    <subcellularLocation>
        <location evidence="1">Membrane</location>
        <topology evidence="1">Multi-pass membrane protein</topology>
    </subcellularLocation>
</comment>
<dbReference type="GO" id="GO:0007034">
    <property type="term" value="P:vacuolar transport"/>
    <property type="evidence" value="ECO:0007669"/>
    <property type="project" value="EnsemblFungi"/>
</dbReference>
<protein>
    <recommendedName>
        <fullName evidence="9">Transmembrane 9 superfamily member</fullName>
    </recommendedName>
</protein>
<dbReference type="KEGG" id="cgr:2888183"/>
<feature type="transmembrane region" description="Helical" evidence="9">
    <location>
        <begin position="483"/>
        <end position="507"/>
    </location>
</feature>
<evidence type="ECO:0000256" key="6">
    <source>
        <dbReference type="ARBA" id="ARBA00022989"/>
    </source>
</evidence>
<dbReference type="InterPro" id="IPR004240">
    <property type="entry name" value="EMP70"/>
</dbReference>
<evidence type="ECO:0000256" key="4">
    <source>
        <dbReference type="ARBA" id="ARBA00022692"/>
    </source>
</evidence>
<keyword evidence="7" id="KW-0333">Golgi apparatus</keyword>
<feature type="transmembrane region" description="Helical" evidence="9">
    <location>
        <begin position="362"/>
        <end position="386"/>
    </location>
</feature>
<evidence type="ECO:0000313" key="11">
    <source>
        <dbReference type="EMBL" id="CAG59442.1"/>
    </source>
</evidence>
<dbReference type="InParanoid" id="Q6FTC9"/>
<feature type="transmembrane region" description="Helical" evidence="9">
    <location>
        <begin position="589"/>
        <end position="617"/>
    </location>
</feature>
<evidence type="ECO:0000256" key="7">
    <source>
        <dbReference type="ARBA" id="ARBA00023034"/>
    </source>
</evidence>
<dbReference type="EMBL" id="CR380953">
    <property type="protein sequence ID" value="CAG59442.1"/>
    <property type="molecule type" value="Genomic_DNA"/>
</dbReference>
<evidence type="ECO:0000313" key="12">
    <source>
        <dbReference type="Proteomes" id="UP000002428"/>
    </source>
</evidence>
<dbReference type="Pfam" id="PF02990">
    <property type="entry name" value="EMP70"/>
    <property type="match status" value="1"/>
</dbReference>
<dbReference type="GO" id="GO:0007124">
    <property type="term" value="P:pseudohyphal growth"/>
    <property type="evidence" value="ECO:0007669"/>
    <property type="project" value="EnsemblFungi"/>
</dbReference>
<keyword evidence="8 9" id="KW-0472">Membrane</keyword>
<feature type="transmembrane region" description="Helical" evidence="9">
    <location>
        <begin position="445"/>
        <end position="471"/>
    </location>
</feature>
<evidence type="ECO:0000256" key="8">
    <source>
        <dbReference type="ARBA" id="ARBA00023136"/>
    </source>
</evidence>
<comment type="similarity">
    <text evidence="3 9">Belongs to the nonaspanin (TM9SF) (TC 9.A.2) family.</text>
</comment>
<organism evidence="11 12">
    <name type="scientific">Candida glabrata (strain ATCC 2001 / BCRC 20586 / JCM 3761 / NBRC 0622 / NRRL Y-65 / CBS 138)</name>
    <name type="common">Yeast</name>
    <name type="synonym">Nakaseomyces glabratus</name>
    <dbReference type="NCBI Taxonomy" id="284593"/>
    <lineage>
        <taxon>Eukaryota</taxon>
        <taxon>Fungi</taxon>
        <taxon>Dikarya</taxon>
        <taxon>Ascomycota</taxon>
        <taxon>Saccharomycotina</taxon>
        <taxon>Saccharomycetes</taxon>
        <taxon>Saccharomycetales</taxon>
        <taxon>Saccharomycetaceae</taxon>
        <taxon>Nakaseomyces</taxon>
    </lineage>
</organism>
<name>Q6FTC9_CANGA</name>